<feature type="transmembrane region" description="Helical" evidence="1">
    <location>
        <begin position="7"/>
        <end position="25"/>
    </location>
</feature>
<reference evidence="2 3" key="1">
    <citation type="submission" date="2019-03" db="EMBL/GenBank/DDBJ databases">
        <title>Genomic Encyclopedia of Type Strains, Phase IV (KMG-IV): sequencing the most valuable type-strain genomes for metagenomic binning, comparative biology and taxonomic classification.</title>
        <authorList>
            <person name="Goeker M."/>
        </authorList>
    </citation>
    <scope>NUCLEOTIDE SEQUENCE [LARGE SCALE GENOMIC DNA]</scope>
    <source>
        <strain evidence="2 3">DSM 100055</strain>
    </source>
</reference>
<accession>A0AA46I5P7</accession>
<evidence type="ECO:0000256" key="1">
    <source>
        <dbReference type="SAM" id="Phobius"/>
    </source>
</evidence>
<sequence>MKKIKWELFIFILMIMYSKNVNLYAENNFNTIGISNKIYEKIINFVSMISTLDFIYFILGVLAFSIFILFSLELNIIKK</sequence>
<keyword evidence="3" id="KW-1185">Reference proteome</keyword>
<gene>
    <name evidence="2" type="ORF">EV215_1039</name>
</gene>
<evidence type="ECO:0000313" key="2">
    <source>
        <dbReference type="EMBL" id="TDT70494.1"/>
    </source>
</evidence>
<dbReference type="Proteomes" id="UP000294678">
    <property type="component" value="Unassembled WGS sequence"/>
</dbReference>
<feature type="transmembrane region" description="Helical" evidence="1">
    <location>
        <begin position="54"/>
        <end position="77"/>
    </location>
</feature>
<keyword evidence="1" id="KW-0472">Membrane</keyword>
<dbReference type="AlphaFoldDB" id="A0AA46I5P7"/>
<name>A0AA46I5P7_9FUSO</name>
<protein>
    <submittedName>
        <fullName evidence="2">Uncharacterized protein</fullName>
    </submittedName>
</protein>
<evidence type="ECO:0000313" key="3">
    <source>
        <dbReference type="Proteomes" id="UP000294678"/>
    </source>
</evidence>
<proteinExistence type="predicted"/>
<keyword evidence="1" id="KW-1133">Transmembrane helix</keyword>
<comment type="caution">
    <text evidence="2">The sequence shown here is derived from an EMBL/GenBank/DDBJ whole genome shotgun (WGS) entry which is preliminary data.</text>
</comment>
<keyword evidence="1" id="KW-0812">Transmembrane</keyword>
<dbReference type="EMBL" id="SOBG01000004">
    <property type="protein sequence ID" value="TDT70494.1"/>
    <property type="molecule type" value="Genomic_DNA"/>
</dbReference>
<organism evidence="2 3">
    <name type="scientific">Hypnocyclicus thermotrophus</name>
    <dbReference type="NCBI Taxonomy" id="1627895"/>
    <lineage>
        <taxon>Bacteria</taxon>
        <taxon>Fusobacteriati</taxon>
        <taxon>Fusobacteriota</taxon>
        <taxon>Fusobacteriia</taxon>
        <taxon>Fusobacteriales</taxon>
        <taxon>Fusobacteriaceae</taxon>
        <taxon>Hypnocyclicus</taxon>
    </lineage>
</organism>
<dbReference type="RefSeq" id="WP_134112930.1">
    <property type="nucleotide sequence ID" value="NZ_SOBG01000004.1"/>
</dbReference>